<evidence type="ECO:0000259" key="3">
    <source>
        <dbReference type="PROSITE" id="PS50853"/>
    </source>
</evidence>
<feature type="domain" description="Fibronectin type-III" evidence="3">
    <location>
        <begin position="1"/>
        <end position="86"/>
    </location>
</feature>
<evidence type="ECO:0000313" key="5">
    <source>
        <dbReference type="Proteomes" id="UP000281553"/>
    </source>
</evidence>
<evidence type="ECO:0000256" key="2">
    <source>
        <dbReference type="SAM" id="MobiDB-lite"/>
    </source>
</evidence>
<dbReference type="InterPro" id="IPR003961">
    <property type="entry name" value="FN3_dom"/>
</dbReference>
<dbReference type="GO" id="GO:0030017">
    <property type="term" value="C:sarcomere"/>
    <property type="evidence" value="ECO:0007669"/>
    <property type="project" value="UniProtKB-ARBA"/>
</dbReference>
<proteinExistence type="predicted"/>
<feature type="domain" description="Fibronectin type-III" evidence="3">
    <location>
        <begin position="92"/>
        <end position="196"/>
    </location>
</feature>
<sequence>MSHLTEVSWKPPKNDGGAPITGYVVEKREASKRTWTPLPGGPVKATSVTVPDLKPGLTYFFRVMAQNANGWSEPTETESPLRVEALSKPPTAPDAPKVSEVTATTCQLTIQPPSSDGGSPLRFYHLEKQANQKGSWVRACKDKLPIPVGTEDKPLTVTVTDLVADNTYEFRVAAENADCLTGEFSRPSHRVSTKPPFNVPGRPSRPELKIATENTATVTWNPPYDDGGDAVKRYTVQYKVNDC</sequence>
<feature type="region of interest" description="Disordered" evidence="2">
    <location>
        <begin position="185"/>
        <end position="206"/>
    </location>
</feature>
<dbReference type="EMBL" id="UYRU01092826">
    <property type="protein sequence ID" value="VDN38304.1"/>
    <property type="molecule type" value="Genomic_DNA"/>
</dbReference>
<protein>
    <recommendedName>
        <fullName evidence="3">Fibronectin type-III domain-containing protein</fullName>
    </recommendedName>
</protein>
<keyword evidence="5" id="KW-1185">Reference proteome</keyword>
<gene>
    <name evidence="4" type="ORF">DILT_LOCUS17572</name>
</gene>
<keyword evidence="1" id="KW-0393">Immunoglobulin domain</keyword>
<dbReference type="CDD" id="cd00063">
    <property type="entry name" value="FN3"/>
    <property type="match status" value="3"/>
</dbReference>
<dbReference type="PROSITE" id="PS50853">
    <property type="entry name" value="FN3"/>
    <property type="match status" value="3"/>
</dbReference>
<evidence type="ECO:0000313" key="4">
    <source>
        <dbReference type="EMBL" id="VDN38304.1"/>
    </source>
</evidence>
<dbReference type="FunFam" id="2.60.40.10:FF:000056">
    <property type="entry name" value="twitchin isoform X4"/>
    <property type="match status" value="1"/>
</dbReference>
<dbReference type="PRINTS" id="PR00014">
    <property type="entry name" value="FNTYPEIII"/>
</dbReference>
<dbReference type="InterPro" id="IPR013783">
    <property type="entry name" value="Ig-like_fold"/>
</dbReference>
<reference evidence="4 5" key="1">
    <citation type="submission" date="2018-11" db="EMBL/GenBank/DDBJ databases">
        <authorList>
            <consortium name="Pathogen Informatics"/>
        </authorList>
    </citation>
    <scope>NUCLEOTIDE SEQUENCE [LARGE SCALE GENOMIC DNA]</scope>
</reference>
<feature type="region of interest" description="Disordered" evidence="2">
    <location>
        <begin position="1"/>
        <end position="20"/>
    </location>
</feature>
<dbReference type="PANTHER" id="PTHR14340:SF9">
    <property type="entry name" value="FIBRONECTIN TYPE-III DOMAIN-CONTAINING PROTEIN"/>
    <property type="match status" value="1"/>
</dbReference>
<feature type="domain" description="Fibronectin type-III" evidence="3">
    <location>
        <begin position="202"/>
        <end position="243"/>
    </location>
</feature>
<dbReference type="SMART" id="SM00060">
    <property type="entry name" value="FN3"/>
    <property type="match status" value="2"/>
</dbReference>
<dbReference type="Pfam" id="PF00041">
    <property type="entry name" value="fn3"/>
    <property type="match status" value="2"/>
</dbReference>
<dbReference type="AlphaFoldDB" id="A0A3P7N6X6"/>
<dbReference type="SUPFAM" id="SSF49265">
    <property type="entry name" value="Fibronectin type III"/>
    <property type="match status" value="2"/>
</dbReference>
<dbReference type="PANTHER" id="PTHR14340">
    <property type="entry name" value="MICROFIBRIL-ASSOCIATED GLYCOPROTEIN 3"/>
    <property type="match status" value="1"/>
</dbReference>
<dbReference type="Gene3D" id="2.60.40.10">
    <property type="entry name" value="Immunoglobulins"/>
    <property type="match status" value="3"/>
</dbReference>
<organism evidence="4 5">
    <name type="scientific">Dibothriocephalus latus</name>
    <name type="common">Fish tapeworm</name>
    <name type="synonym">Diphyllobothrium latum</name>
    <dbReference type="NCBI Taxonomy" id="60516"/>
    <lineage>
        <taxon>Eukaryota</taxon>
        <taxon>Metazoa</taxon>
        <taxon>Spiralia</taxon>
        <taxon>Lophotrochozoa</taxon>
        <taxon>Platyhelminthes</taxon>
        <taxon>Cestoda</taxon>
        <taxon>Eucestoda</taxon>
        <taxon>Diphyllobothriidea</taxon>
        <taxon>Diphyllobothriidae</taxon>
        <taxon>Dibothriocephalus</taxon>
    </lineage>
</organism>
<dbReference type="OrthoDB" id="504170at2759"/>
<evidence type="ECO:0000256" key="1">
    <source>
        <dbReference type="ARBA" id="ARBA00023319"/>
    </source>
</evidence>
<accession>A0A3P7N6X6</accession>
<dbReference type="InterPro" id="IPR036116">
    <property type="entry name" value="FN3_sf"/>
</dbReference>
<dbReference type="Proteomes" id="UP000281553">
    <property type="component" value="Unassembled WGS sequence"/>
</dbReference>
<name>A0A3P7N6X6_DIBLA</name>